<evidence type="ECO:0000256" key="3">
    <source>
        <dbReference type="ARBA" id="ARBA00022448"/>
    </source>
</evidence>
<organism evidence="9">
    <name type="scientific">Sesamum radiatum</name>
    <name type="common">Black benniseed</name>
    <dbReference type="NCBI Taxonomy" id="300843"/>
    <lineage>
        <taxon>Eukaryota</taxon>
        <taxon>Viridiplantae</taxon>
        <taxon>Streptophyta</taxon>
        <taxon>Embryophyta</taxon>
        <taxon>Tracheophyta</taxon>
        <taxon>Spermatophyta</taxon>
        <taxon>Magnoliopsida</taxon>
        <taxon>eudicotyledons</taxon>
        <taxon>Gunneridae</taxon>
        <taxon>Pentapetalae</taxon>
        <taxon>asterids</taxon>
        <taxon>lamiids</taxon>
        <taxon>Lamiales</taxon>
        <taxon>Pedaliaceae</taxon>
        <taxon>Sesamum</taxon>
    </lineage>
</organism>
<dbReference type="NCBIfam" id="TIGR00788">
    <property type="entry name" value="fbt"/>
    <property type="match status" value="1"/>
</dbReference>
<dbReference type="EMBL" id="JACGWJ010000015">
    <property type="protein sequence ID" value="KAL0367366.1"/>
    <property type="molecule type" value="Genomic_DNA"/>
</dbReference>
<feature type="transmembrane region" description="Helical" evidence="8">
    <location>
        <begin position="300"/>
        <end position="323"/>
    </location>
</feature>
<dbReference type="PANTHER" id="PTHR31585:SF0">
    <property type="entry name" value="FOLATE-BIOPTERIN TRANSPORTER 1, CHLOROPLASTIC"/>
    <property type="match status" value="1"/>
</dbReference>
<name>A0AAW2QI90_SESRA</name>
<evidence type="ECO:0000256" key="8">
    <source>
        <dbReference type="SAM" id="Phobius"/>
    </source>
</evidence>
<comment type="similarity">
    <text evidence="7">Belongs to the major facilitator superfamily. Phosphate:H(+) symporter (TC 2.A.1.9) family.</text>
</comment>
<evidence type="ECO:0000313" key="9">
    <source>
        <dbReference type="EMBL" id="KAL0367366.1"/>
    </source>
</evidence>
<feature type="transmembrane region" description="Helical" evidence="8">
    <location>
        <begin position="398"/>
        <end position="417"/>
    </location>
</feature>
<evidence type="ECO:0000256" key="2">
    <source>
        <dbReference type="ARBA" id="ARBA00007015"/>
    </source>
</evidence>
<evidence type="ECO:0000256" key="7">
    <source>
        <dbReference type="ARBA" id="ARBA00044504"/>
    </source>
</evidence>
<feature type="transmembrane region" description="Helical" evidence="8">
    <location>
        <begin position="210"/>
        <end position="230"/>
    </location>
</feature>
<dbReference type="AlphaFoldDB" id="A0AAW2QI90"/>
<keyword evidence="3" id="KW-0813">Transport</keyword>
<feature type="transmembrane region" description="Helical" evidence="8">
    <location>
        <begin position="358"/>
        <end position="378"/>
    </location>
</feature>
<evidence type="ECO:0000256" key="4">
    <source>
        <dbReference type="ARBA" id="ARBA00022692"/>
    </source>
</evidence>
<comment type="subcellular location">
    <subcellularLocation>
        <location evidence="1">Membrane</location>
        <topology evidence="1">Multi-pass membrane protein</topology>
    </subcellularLocation>
</comment>
<comment type="similarity">
    <text evidence="2">Belongs to the major facilitator superfamily. Folate-biopterin transporter (TC 2.A.71) family.</text>
</comment>
<evidence type="ECO:0000256" key="5">
    <source>
        <dbReference type="ARBA" id="ARBA00022989"/>
    </source>
</evidence>
<feature type="transmembrane region" description="Helical" evidence="8">
    <location>
        <begin position="497"/>
        <end position="523"/>
    </location>
</feature>
<sequence length="574" mass="61668">MATTTLKPTSFPILPSQNPVFSFLSLSTYLRNSRRRPAFAASSYSIRCRLRRKPPMDVDMSGAVSFQSTSSLRRDSESGALLDSGYRGRSSKKYILAVLPREGSVLTTTVDDDATSSIKTSLQKKKYSTESTRFFGVDLTADNIAVAMVYFVQGVLGLSRLAVSFYLKDDLHLDPAETAVISGISSLPWLVKPLYGFISDSFPLFGYRRRSYLVLSGLLGAISWSLMAIFVDSKYGAAFCILLGSLSVAFSDVVVDSMVVERARGESQSMSGSLQSLCWGSSAFGGIVSSYFSGSLVDAYGVRFVFGLTSLLPLITSAVAVLVKEQPVVGQARGQNLLLSSSAFLASSKNSITQLWGAVKQPGVFLPTLFIFLWQATPQSDSAMFYFTTNQLGFTPEFLGRVKLVTSVASLVGVGLYNGCLKSVPLRKIFLVTTVIGSALGMTQVLLVTGLNRQFGISDEWFAMGDSLIITVLGQVSFMPVLVLAAKICPEGMEATLFATLMSISNGGSVLGGLIGAGLTQLFGITKNEFDNLTSLIVLCNLSSLLPLPLLGLLPQDISDVDSKDRGDVQTKTN</sequence>
<evidence type="ECO:0000256" key="6">
    <source>
        <dbReference type="ARBA" id="ARBA00023136"/>
    </source>
</evidence>
<comment type="caution">
    <text evidence="9">The sequence shown here is derived from an EMBL/GenBank/DDBJ whole genome shotgun (WGS) entry which is preliminary data.</text>
</comment>
<dbReference type="FunFam" id="1.20.1250.20:FF:000418">
    <property type="entry name" value="Folate-biopterin transporter 1, chloroplastic isoform A"/>
    <property type="match status" value="1"/>
</dbReference>
<dbReference type="PANTHER" id="PTHR31585">
    <property type="entry name" value="FOLATE-BIOPTERIN TRANSPORTER 1, CHLOROPLASTIC"/>
    <property type="match status" value="1"/>
</dbReference>
<proteinExistence type="inferred from homology"/>
<reference evidence="9" key="1">
    <citation type="submission" date="2020-06" db="EMBL/GenBank/DDBJ databases">
        <authorList>
            <person name="Li T."/>
            <person name="Hu X."/>
            <person name="Zhang T."/>
            <person name="Song X."/>
            <person name="Zhang H."/>
            <person name="Dai N."/>
            <person name="Sheng W."/>
            <person name="Hou X."/>
            <person name="Wei L."/>
        </authorList>
    </citation>
    <scope>NUCLEOTIDE SEQUENCE</scope>
    <source>
        <strain evidence="9">G02</strain>
        <tissue evidence="9">Leaf</tissue>
    </source>
</reference>
<accession>A0AAW2QI90</accession>
<keyword evidence="5 8" id="KW-1133">Transmembrane helix</keyword>
<feature type="transmembrane region" description="Helical" evidence="8">
    <location>
        <begin position="179"/>
        <end position="198"/>
    </location>
</feature>
<feature type="transmembrane region" description="Helical" evidence="8">
    <location>
        <begin position="535"/>
        <end position="554"/>
    </location>
</feature>
<reference evidence="9" key="2">
    <citation type="journal article" date="2024" name="Plant">
        <title>Genomic evolution and insights into agronomic trait innovations of Sesamum species.</title>
        <authorList>
            <person name="Miao H."/>
            <person name="Wang L."/>
            <person name="Qu L."/>
            <person name="Liu H."/>
            <person name="Sun Y."/>
            <person name="Le M."/>
            <person name="Wang Q."/>
            <person name="Wei S."/>
            <person name="Zheng Y."/>
            <person name="Lin W."/>
            <person name="Duan Y."/>
            <person name="Cao H."/>
            <person name="Xiong S."/>
            <person name="Wang X."/>
            <person name="Wei L."/>
            <person name="Li C."/>
            <person name="Ma Q."/>
            <person name="Ju M."/>
            <person name="Zhao R."/>
            <person name="Li G."/>
            <person name="Mu C."/>
            <person name="Tian Q."/>
            <person name="Mei H."/>
            <person name="Zhang T."/>
            <person name="Gao T."/>
            <person name="Zhang H."/>
        </authorList>
    </citation>
    <scope>NUCLEOTIDE SEQUENCE</scope>
    <source>
        <strain evidence="9">G02</strain>
    </source>
</reference>
<gene>
    <name evidence="9" type="ORF">Sradi_3626700</name>
</gene>
<dbReference type="SUPFAM" id="SSF103473">
    <property type="entry name" value="MFS general substrate transporter"/>
    <property type="match status" value="1"/>
</dbReference>
<dbReference type="Gene3D" id="1.20.1250.20">
    <property type="entry name" value="MFS general substrate transporter like domains"/>
    <property type="match status" value="1"/>
</dbReference>
<protein>
    <submittedName>
        <fullName evidence="9">Folate-biopterin transporter 1, chloroplastic</fullName>
    </submittedName>
</protein>
<keyword evidence="4 8" id="KW-0812">Transmembrane</keyword>
<feature type="transmembrane region" description="Helical" evidence="8">
    <location>
        <begin position="144"/>
        <end position="167"/>
    </location>
</feature>
<dbReference type="Pfam" id="PF03092">
    <property type="entry name" value="BT1"/>
    <property type="match status" value="1"/>
</dbReference>
<feature type="transmembrane region" description="Helical" evidence="8">
    <location>
        <begin position="429"/>
        <end position="449"/>
    </location>
</feature>
<dbReference type="InterPro" id="IPR036259">
    <property type="entry name" value="MFS_trans_sf"/>
</dbReference>
<dbReference type="InterPro" id="IPR039309">
    <property type="entry name" value="BT1"/>
</dbReference>
<dbReference type="InterPro" id="IPR004324">
    <property type="entry name" value="FBT"/>
</dbReference>
<evidence type="ECO:0000256" key="1">
    <source>
        <dbReference type="ARBA" id="ARBA00004141"/>
    </source>
</evidence>
<feature type="transmembrane region" description="Helical" evidence="8">
    <location>
        <begin position="461"/>
        <end position="485"/>
    </location>
</feature>
<dbReference type="GO" id="GO:0016020">
    <property type="term" value="C:membrane"/>
    <property type="evidence" value="ECO:0007669"/>
    <property type="project" value="UniProtKB-SubCell"/>
</dbReference>
<keyword evidence="6 8" id="KW-0472">Membrane</keyword>
<dbReference type="CDD" id="cd17484">
    <property type="entry name" value="MFS_FBT"/>
    <property type="match status" value="1"/>
</dbReference>